<dbReference type="RefSeq" id="WP_061493205.1">
    <property type="nucleotide sequence ID" value="NZ_CP115659.1"/>
</dbReference>
<dbReference type="Pfam" id="PF04480">
    <property type="entry name" value="DUF559"/>
    <property type="match status" value="1"/>
</dbReference>
<keyword evidence="3" id="KW-1185">Reference proteome</keyword>
<protein>
    <submittedName>
        <fullName evidence="2">Very-short-patch-repair endonuclease</fullName>
    </submittedName>
</protein>
<evidence type="ECO:0000313" key="2">
    <source>
        <dbReference type="EMBL" id="SCC34193.1"/>
    </source>
</evidence>
<organism evidence="2 3">
    <name type="scientific">Kosakonia oryzendophytica</name>
    <dbReference type="NCBI Taxonomy" id="1005665"/>
    <lineage>
        <taxon>Bacteria</taxon>
        <taxon>Pseudomonadati</taxon>
        <taxon>Pseudomonadota</taxon>
        <taxon>Gammaproteobacteria</taxon>
        <taxon>Enterobacterales</taxon>
        <taxon>Enterobacteriaceae</taxon>
        <taxon>Kosakonia</taxon>
    </lineage>
</organism>
<dbReference type="InterPro" id="IPR011335">
    <property type="entry name" value="Restrct_endonuc-II-like"/>
</dbReference>
<dbReference type="OrthoDB" id="9798754at2"/>
<reference evidence="3" key="1">
    <citation type="submission" date="2016-08" db="EMBL/GenBank/DDBJ databases">
        <authorList>
            <person name="Varghese N."/>
            <person name="Submissions Spin"/>
        </authorList>
    </citation>
    <scope>NUCLEOTIDE SEQUENCE [LARGE SCALE GENOMIC DNA]</scope>
    <source>
        <strain evidence="3">REICA_082</strain>
    </source>
</reference>
<dbReference type="SUPFAM" id="SSF52980">
    <property type="entry name" value="Restriction endonuclease-like"/>
    <property type="match status" value="1"/>
</dbReference>
<dbReference type="Gene3D" id="3.40.960.10">
    <property type="entry name" value="VSR Endonuclease"/>
    <property type="match status" value="1"/>
</dbReference>
<dbReference type="PANTHER" id="PTHR38590">
    <property type="entry name" value="BLL0828 PROTEIN"/>
    <property type="match status" value="1"/>
</dbReference>
<dbReference type="Proteomes" id="UP000198975">
    <property type="component" value="Unassembled WGS sequence"/>
</dbReference>
<dbReference type="CDD" id="cd01038">
    <property type="entry name" value="Endonuclease_DUF559"/>
    <property type="match status" value="1"/>
</dbReference>
<dbReference type="InterPro" id="IPR047216">
    <property type="entry name" value="Endonuclease_DUF559_bact"/>
</dbReference>
<proteinExistence type="predicted"/>
<keyword evidence="2" id="KW-0255">Endonuclease</keyword>
<feature type="domain" description="DUF559" evidence="1">
    <location>
        <begin position="4"/>
        <end position="109"/>
    </location>
</feature>
<dbReference type="EMBL" id="FMAY01000014">
    <property type="protein sequence ID" value="SCC34193.1"/>
    <property type="molecule type" value="Genomic_DNA"/>
</dbReference>
<gene>
    <name evidence="2" type="ORF">GA0061071_11420</name>
</gene>
<evidence type="ECO:0000313" key="3">
    <source>
        <dbReference type="Proteomes" id="UP000198975"/>
    </source>
</evidence>
<dbReference type="GO" id="GO:0004519">
    <property type="term" value="F:endonuclease activity"/>
    <property type="evidence" value="ECO:0007669"/>
    <property type="project" value="UniProtKB-KW"/>
</dbReference>
<accession>A0A1C4DS89</accession>
<keyword evidence="2" id="KW-0540">Nuclease</keyword>
<keyword evidence="2" id="KW-0378">Hydrolase</keyword>
<dbReference type="InterPro" id="IPR007569">
    <property type="entry name" value="DUF559"/>
</dbReference>
<dbReference type="PANTHER" id="PTHR38590:SF1">
    <property type="entry name" value="BLL0828 PROTEIN"/>
    <property type="match status" value="1"/>
</dbReference>
<evidence type="ECO:0000259" key="1">
    <source>
        <dbReference type="Pfam" id="PF04480"/>
    </source>
</evidence>
<name>A0A1C4DS89_9ENTR</name>
<dbReference type="AlphaFoldDB" id="A0A1C4DS89"/>
<sequence>MEKITHARALRKALTPQERQLWRQLRSRRFACYKFRRQHPIGPWIVDFACCEARLVIELDGGQHEEQRGYDNRRTRWLEAEGWKVLRFWNNELARNEEGVMMRILDVLQVLLPSPRPSPWKGEGEKQR</sequence>